<organism evidence="3">
    <name type="scientific">Nippostrongylus brasiliensis</name>
    <name type="common">Rat hookworm</name>
    <dbReference type="NCBI Taxonomy" id="27835"/>
    <lineage>
        <taxon>Eukaryota</taxon>
        <taxon>Metazoa</taxon>
        <taxon>Ecdysozoa</taxon>
        <taxon>Nematoda</taxon>
        <taxon>Chromadorea</taxon>
        <taxon>Rhabditida</taxon>
        <taxon>Rhabditina</taxon>
        <taxon>Rhabditomorpha</taxon>
        <taxon>Strongyloidea</taxon>
        <taxon>Heligmosomidae</taxon>
        <taxon>Nippostrongylus</taxon>
    </lineage>
</organism>
<keyword evidence="2" id="KW-1185">Reference proteome</keyword>
<dbReference type="Proteomes" id="UP000271162">
    <property type="component" value="Unassembled WGS sequence"/>
</dbReference>
<evidence type="ECO:0000313" key="3">
    <source>
        <dbReference type="WBParaSite" id="NBR_0000364701-mRNA-1"/>
    </source>
</evidence>
<dbReference type="STRING" id="27835.A0A0N4XM95"/>
<gene>
    <name evidence="1" type="ORF">NBR_LOCUS3646</name>
</gene>
<dbReference type="EMBL" id="UYSL01005717">
    <property type="protein sequence ID" value="VDL67235.1"/>
    <property type="molecule type" value="Genomic_DNA"/>
</dbReference>
<accession>A0A0N4XM95</accession>
<dbReference type="InterPro" id="IPR013320">
    <property type="entry name" value="ConA-like_dom_sf"/>
</dbReference>
<proteinExistence type="predicted"/>
<dbReference type="AlphaFoldDB" id="A0A0N4XM95"/>
<protein>
    <submittedName>
        <fullName evidence="1 3">Uncharacterized protein</fullName>
    </submittedName>
</protein>
<name>A0A0N4XM95_NIPBR</name>
<reference evidence="1 2" key="2">
    <citation type="submission" date="2018-11" db="EMBL/GenBank/DDBJ databases">
        <authorList>
            <consortium name="Pathogen Informatics"/>
        </authorList>
    </citation>
    <scope>NUCLEOTIDE SEQUENCE [LARGE SCALE GENOMIC DNA]</scope>
</reference>
<evidence type="ECO:0000313" key="1">
    <source>
        <dbReference type="EMBL" id="VDL67235.1"/>
    </source>
</evidence>
<sequence length="121" mass="14128">MSPPIKSNLFQLRFLYVGTENPSLGVATYILESPEFSVSRDMQLSFDVYRRSREITLQKVSVHICASISFLRFLIRVGFCNQRKYFKIFFKALQWRKFKWLAIDNIELSPCSHAATPSEKP</sequence>
<dbReference type="SUPFAM" id="SSF49899">
    <property type="entry name" value="Concanavalin A-like lectins/glucanases"/>
    <property type="match status" value="1"/>
</dbReference>
<evidence type="ECO:0000313" key="2">
    <source>
        <dbReference type="Proteomes" id="UP000271162"/>
    </source>
</evidence>
<reference evidence="3" key="1">
    <citation type="submission" date="2017-02" db="UniProtKB">
        <authorList>
            <consortium name="WormBaseParasite"/>
        </authorList>
    </citation>
    <scope>IDENTIFICATION</scope>
</reference>
<dbReference type="WBParaSite" id="NBR_0000364701-mRNA-1">
    <property type="protein sequence ID" value="NBR_0000364701-mRNA-1"/>
    <property type="gene ID" value="NBR_0000364701"/>
</dbReference>